<dbReference type="AlphaFoldDB" id="A0A8G2BU86"/>
<dbReference type="InterPro" id="IPR003959">
    <property type="entry name" value="ATPase_AAA_core"/>
</dbReference>
<dbReference type="Pfam" id="PF13304">
    <property type="entry name" value="AAA_21"/>
    <property type="match status" value="1"/>
</dbReference>
<dbReference type="InterPro" id="IPR027417">
    <property type="entry name" value="P-loop_NTPase"/>
</dbReference>
<comment type="caution">
    <text evidence="2">The sequence shown here is derived from an EMBL/GenBank/DDBJ whole genome shotgun (WGS) entry which is preliminary data.</text>
</comment>
<gene>
    <name evidence="2" type="ORF">SAMN05444001_10278</name>
</gene>
<organism evidence="2 3">
    <name type="scientific">Parabacteroides chinchillae</name>
    <dbReference type="NCBI Taxonomy" id="871327"/>
    <lineage>
        <taxon>Bacteria</taxon>
        <taxon>Pseudomonadati</taxon>
        <taxon>Bacteroidota</taxon>
        <taxon>Bacteroidia</taxon>
        <taxon>Bacteroidales</taxon>
        <taxon>Tannerellaceae</taxon>
        <taxon>Parabacteroides</taxon>
    </lineage>
</organism>
<dbReference type="InterPro" id="IPR029492">
    <property type="entry name" value="DUF4435"/>
</dbReference>
<evidence type="ECO:0000313" key="3">
    <source>
        <dbReference type="Proteomes" id="UP000236725"/>
    </source>
</evidence>
<proteinExistence type="predicted"/>
<dbReference type="Pfam" id="PF14491">
    <property type="entry name" value="DUF4435"/>
    <property type="match status" value="1"/>
</dbReference>
<protein>
    <recommendedName>
        <fullName evidence="1">AAA+ ATPase domain-containing protein</fullName>
    </recommendedName>
</protein>
<dbReference type="SMART" id="SM00382">
    <property type="entry name" value="AAA"/>
    <property type="match status" value="1"/>
</dbReference>
<evidence type="ECO:0000313" key="2">
    <source>
        <dbReference type="EMBL" id="SEF52477.1"/>
    </source>
</evidence>
<keyword evidence="3" id="KW-1185">Reference proteome</keyword>
<dbReference type="SUPFAM" id="SSF52540">
    <property type="entry name" value="P-loop containing nucleoside triphosphate hydrolases"/>
    <property type="match status" value="1"/>
</dbReference>
<feature type="domain" description="AAA+ ATPase" evidence="1">
    <location>
        <begin position="18"/>
        <end position="244"/>
    </location>
</feature>
<name>A0A8G2BU86_9BACT</name>
<dbReference type="Gene3D" id="3.40.50.300">
    <property type="entry name" value="P-loop containing nucleotide triphosphate hydrolases"/>
    <property type="match status" value="1"/>
</dbReference>
<evidence type="ECO:0000259" key="1">
    <source>
        <dbReference type="SMART" id="SM00382"/>
    </source>
</evidence>
<dbReference type="Proteomes" id="UP000236725">
    <property type="component" value="Unassembled WGS sequence"/>
</dbReference>
<accession>A0A8G2BU86</accession>
<reference evidence="2 3" key="1">
    <citation type="submission" date="2016-10" db="EMBL/GenBank/DDBJ databases">
        <authorList>
            <person name="Varghese N."/>
            <person name="Submissions S."/>
        </authorList>
    </citation>
    <scope>NUCLEOTIDE SEQUENCE [LARGE SCALE GENOMIC DNA]</scope>
    <source>
        <strain evidence="2 3">DSM 29073</strain>
    </source>
</reference>
<dbReference type="EMBL" id="FNVS01000002">
    <property type="protein sequence ID" value="SEF52477.1"/>
    <property type="molecule type" value="Genomic_DNA"/>
</dbReference>
<dbReference type="RefSeq" id="WP_103982373.1">
    <property type="nucleotide sequence ID" value="NZ_FNVS01000002.1"/>
</dbReference>
<dbReference type="InterPro" id="IPR003593">
    <property type="entry name" value="AAA+_ATPase"/>
</dbReference>
<sequence length="519" mass="60121">MELTLPQKLNTQEPISFDTKVLVVIGTNGAGKSSFGKKLLNIYGDQAKEISGLHALFISGTSDTILEEGNEFSHLQSMITERLFMPRLSEYEKLILRLQSEEFEAAVNYKEECKTNRELIPPVTKIDQIQKIWEKMFPHNRLVRKSGFIELASTSKDSNSYTAGRMSDGEKLVFYLIGAILCSRPNSLLIIEEPETLLHNSIKNLLWDEIEAMRPDCTYVYLTHDIDFATSRRDSKRIWIRSYNADAQIWDYELIESNESFPEEVYMEILGSRKPILFIEGTDTNSIDSRLYPLIFPDYTVKPMGGCQKVIETTKAFGQLKDFHTLESKGIVDRDRRTQGEINYLHEQHIYVPDVAEVENLLMIEEVIKTVAHRLMKDQDDVFMQVKENVIKLFEKDLESQVILHAKHRVRKKLETTVDRKITTIEQLSEHVEDIRLNIHVQEIYDNIKKEFVQYIINRDYKNILRVYNQKGMLPQSKLCNICGINNKESYLNLILSILKENKEDAKAIRTAIKESLGI</sequence>